<feature type="transmembrane region" description="Helical" evidence="9">
    <location>
        <begin position="182"/>
        <end position="204"/>
    </location>
</feature>
<keyword evidence="3" id="KW-0813">Transport</keyword>
<feature type="compositionally biased region" description="Low complexity" evidence="8">
    <location>
        <begin position="43"/>
        <end position="53"/>
    </location>
</feature>
<dbReference type="Proteomes" id="UP000618733">
    <property type="component" value="Unassembled WGS sequence"/>
</dbReference>
<evidence type="ECO:0000313" key="12">
    <source>
        <dbReference type="Proteomes" id="UP000618733"/>
    </source>
</evidence>
<feature type="transmembrane region" description="Helical" evidence="9">
    <location>
        <begin position="153"/>
        <end position="175"/>
    </location>
</feature>
<dbReference type="InterPro" id="IPR036259">
    <property type="entry name" value="MFS_trans_sf"/>
</dbReference>
<evidence type="ECO:0000256" key="7">
    <source>
        <dbReference type="ARBA" id="ARBA00023136"/>
    </source>
</evidence>
<evidence type="ECO:0000256" key="9">
    <source>
        <dbReference type="SAM" id="Phobius"/>
    </source>
</evidence>
<reference evidence="11" key="1">
    <citation type="submission" date="2020-12" db="EMBL/GenBank/DDBJ databases">
        <title>Leucobacter sp. CAS2, isolated from Chromium sludge.</title>
        <authorList>
            <person name="Xu Z."/>
        </authorList>
    </citation>
    <scope>NUCLEOTIDE SEQUENCE</scope>
    <source>
        <strain evidence="11">CSA2</strain>
    </source>
</reference>
<feature type="domain" description="Major facilitator superfamily (MFS) profile" evidence="10">
    <location>
        <begin position="58"/>
        <end position="438"/>
    </location>
</feature>
<dbReference type="GO" id="GO:0022857">
    <property type="term" value="F:transmembrane transporter activity"/>
    <property type="evidence" value="ECO:0007669"/>
    <property type="project" value="InterPro"/>
</dbReference>
<comment type="subcellular location">
    <subcellularLocation>
        <location evidence="1">Cell membrane</location>
        <topology evidence="1">Multi-pass membrane protein</topology>
    </subcellularLocation>
</comment>
<keyword evidence="6 9" id="KW-1133">Transmembrane helix</keyword>
<evidence type="ECO:0000256" key="4">
    <source>
        <dbReference type="ARBA" id="ARBA00022475"/>
    </source>
</evidence>
<keyword evidence="4" id="KW-1003">Cell membrane</keyword>
<feature type="transmembrane region" description="Helical" evidence="9">
    <location>
        <begin position="257"/>
        <end position="279"/>
    </location>
</feature>
<feature type="transmembrane region" description="Helical" evidence="9">
    <location>
        <begin position="299"/>
        <end position="317"/>
    </location>
</feature>
<dbReference type="PROSITE" id="PS50850">
    <property type="entry name" value="MFS"/>
    <property type="match status" value="1"/>
</dbReference>
<feature type="transmembrane region" description="Helical" evidence="9">
    <location>
        <begin position="326"/>
        <end position="344"/>
    </location>
</feature>
<organism evidence="11 12">
    <name type="scientific">Leucobacter edaphi</name>
    <dbReference type="NCBI Taxonomy" id="2796472"/>
    <lineage>
        <taxon>Bacteria</taxon>
        <taxon>Bacillati</taxon>
        <taxon>Actinomycetota</taxon>
        <taxon>Actinomycetes</taxon>
        <taxon>Micrococcales</taxon>
        <taxon>Microbacteriaceae</taxon>
        <taxon>Leucobacter</taxon>
    </lineage>
</organism>
<protein>
    <submittedName>
        <fullName evidence="11">MFS transporter</fullName>
    </submittedName>
</protein>
<dbReference type="PANTHER" id="PTHR43271:SF1">
    <property type="entry name" value="INNER MEMBRANE TRANSPORT PROTEIN YNFM"/>
    <property type="match status" value="1"/>
</dbReference>
<gene>
    <name evidence="11" type="ORF">JD292_06145</name>
</gene>
<comment type="caution">
    <text evidence="11">The sequence shown here is derived from an EMBL/GenBank/DDBJ whole genome shotgun (WGS) entry which is preliminary data.</text>
</comment>
<dbReference type="InterPro" id="IPR011701">
    <property type="entry name" value="MFS"/>
</dbReference>
<feature type="compositionally biased region" description="Basic residues" evidence="8">
    <location>
        <begin position="21"/>
        <end position="33"/>
    </location>
</feature>
<dbReference type="PANTHER" id="PTHR43271">
    <property type="entry name" value="BLL2771 PROTEIN"/>
    <property type="match status" value="1"/>
</dbReference>
<keyword evidence="7 9" id="KW-0472">Membrane</keyword>
<evidence type="ECO:0000256" key="1">
    <source>
        <dbReference type="ARBA" id="ARBA00004651"/>
    </source>
</evidence>
<feature type="transmembrane region" description="Helical" evidence="9">
    <location>
        <begin position="350"/>
        <end position="369"/>
    </location>
</feature>
<keyword evidence="12" id="KW-1185">Reference proteome</keyword>
<feature type="transmembrane region" description="Helical" evidence="9">
    <location>
        <begin position="416"/>
        <end position="436"/>
    </location>
</feature>
<proteinExistence type="inferred from homology"/>
<keyword evidence="5 9" id="KW-0812">Transmembrane</keyword>
<feature type="transmembrane region" description="Helical" evidence="9">
    <location>
        <begin position="98"/>
        <end position="119"/>
    </location>
</feature>
<feature type="transmembrane region" description="Helical" evidence="9">
    <location>
        <begin position="131"/>
        <end position="147"/>
    </location>
</feature>
<dbReference type="AlphaFoldDB" id="A0A934QD84"/>
<feature type="region of interest" description="Disordered" evidence="8">
    <location>
        <begin position="21"/>
        <end position="53"/>
    </location>
</feature>
<dbReference type="SUPFAM" id="SSF103473">
    <property type="entry name" value="MFS general substrate transporter"/>
    <property type="match status" value="1"/>
</dbReference>
<dbReference type="GO" id="GO:0005886">
    <property type="term" value="C:plasma membrane"/>
    <property type="evidence" value="ECO:0007669"/>
    <property type="project" value="UniProtKB-SubCell"/>
</dbReference>
<dbReference type="EMBL" id="JAEHOI010000005">
    <property type="protein sequence ID" value="MBK0421651.1"/>
    <property type="molecule type" value="Genomic_DNA"/>
</dbReference>
<evidence type="ECO:0000259" key="10">
    <source>
        <dbReference type="PROSITE" id="PS50850"/>
    </source>
</evidence>
<evidence type="ECO:0000313" key="11">
    <source>
        <dbReference type="EMBL" id="MBK0421651.1"/>
    </source>
</evidence>
<sequence length="448" mass="46868">MSTRAASPRWWRRRTGPCRRAWRRTPRPRRRDARRVEVSGETAQAPAQDPRAAAGSPAYRRALIALFCAGLATFAQMYSPQGILPDLAREFGVSAGTSSWAVGATTIGVAIGVIPWALVSDRFGRIPAMRVAMVLALAIGLVAPVIPEFPAFAVVRCVEGLALAGLPAIAVTAIAETVRPEALGPAVGTYVAGTTIGGLLGRIIAGTVAQELGWRWGMGAVAVIAAAATIVFLARIPRPALPARRGERALPAIRDNLARPGVVVLILQAFLLMGGFVAAYNYLAFRLQEPPFQLSLGQVSWLFLAYLAGAAASRWVWSLTRRIPPTITLLVCAGIMIAGLTLTLLPSLPWVIIGLVLFTGAFFAAHTIASGLIERRAGAGRTLAPPLYTLAYYAGSSLLGWLGGVAFAAAGWPGTAVFVGCAVLIAAAASLGFALANGGPRLADAPRA</sequence>
<name>A0A934QD84_9MICO</name>
<accession>A0A934QD84</accession>
<feature type="transmembrane region" description="Helical" evidence="9">
    <location>
        <begin position="216"/>
        <end position="236"/>
    </location>
</feature>
<feature type="transmembrane region" description="Helical" evidence="9">
    <location>
        <begin position="58"/>
        <end position="78"/>
    </location>
</feature>
<evidence type="ECO:0000256" key="2">
    <source>
        <dbReference type="ARBA" id="ARBA00008335"/>
    </source>
</evidence>
<evidence type="ECO:0000256" key="8">
    <source>
        <dbReference type="SAM" id="MobiDB-lite"/>
    </source>
</evidence>
<feature type="transmembrane region" description="Helical" evidence="9">
    <location>
        <begin position="390"/>
        <end position="410"/>
    </location>
</feature>
<dbReference type="Gene3D" id="1.20.1250.20">
    <property type="entry name" value="MFS general substrate transporter like domains"/>
    <property type="match status" value="1"/>
</dbReference>
<dbReference type="CDD" id="cd17324">
    <property type="entry name" value="MFS_NepI_like"/>
    <property type="match status" value="1"/>
</dbReference>
<evidence type="ECO:0000256" key="3">
    <source>
        <dbReference type="ARBA" id="ARBA00022448"/>
    </source>
</evidence>
<evidence type="ECO:0000256" key="6">
    <source>
        <dbReference type="ARBA" id="ARBA00022989"/>
    </source>
</evidence>
<comment type="similarity">
    <text evidence="2">Belongs to the major facilitator superfamily.</text>
</comment>
<dbReference type="Pfam" id="PF07690">
    <property type="entry name" value="MFS_1"/>
    <property type="match status" value="1"/>
</dbReference>
<dbReference type="InterPro" id="IPR020846">
    <property type="entry name" value="MFS_dom"/>
</dbReference>
<evidence type="ECO:0000256" key="5">
    <source>
        <dbReference type="ARBA" id="ARBA00022692"/>
    </source>
</evidence>